<dbReference type="RefSeq" id="WP_370868703.1">
    <property type="nucleotide sequence ID" value="NZ_JAUSTM010000013.1"/>
</dbReference>
<sequence>MMKQILTIENMSCDHCVARVTEKLSQLAGVEQVVVDREKGEAGVSTAEAYTQEDYQDALAKTIYKVSAVS</sequence>
<dbReference type="SUPFAM" id="SSF55008">
    <property type="entry name" value="HMA, heavy metal-associated domain"/>
    <property type="match status" value="1"/>
</dbReference>
<evidence type="ECO:0000313" key="3">
    <source>
        <dbReference type="Proteomes" id="UP001223079"/>
    </source>
</evidence>
<dbReference type="InterPro" id="IPR036163">
    <property type="entry name" value="HMA_dom_sf"/>
</dbReference>
<dbReference type="InterPro" id="IPR006121">
    <property type="entry name" value="HMA_dom"/>
</dbReference>
<name>A0ABT9YTD3_9STRE</name>
<dbReference type="PROSITE" id="PS50846">
    <property type="entry name" value="HMA_2"/>
    <property type="match status" value="1"/>
</dbReference>
<keyword evidence="3" id="KW-1185">Reference proteome</keyword>
<reference evidence="2 3" key="1">
    <citation type="submission" date="2023-07" db="EMBL/GenBank/DDBJ databases">
        <title>Genomic Encyclopedia of Type Strains, Phase IV (KMG-IV): sequencing the most valuable type-strain genomes for metagenomic binning, comparative biology and taxonomic classification.</title>
        <authorList>
            <person name="Goeker M."/>
        </authorList>
    </citation>
    <scope>NUCLEOTIDE SEQUENCE [LARGE SCALE GENOMIC DNA]</scope>
    <source>
        <strain evidence="2 3">DSM 105143</strain>
    </source>
</reference>
<dbReference type="EMBL" id="JAUSTM010000013">
    <property type="protein sequence ID" value="MDQ0222877.1"/>
    <property type="molecule type" value="Genomic_DNA"/>
</dbReference>
<feature type="domain" description="HMA" evidence="1">
    <location>
        <begin position="2"/>
        <end position="67"/>
    </location>
</feature>
<evidence type="ECO:0000259" key="1">
    <source>
        <dbReference type="PROSITE" id="PS50846"/>
    </source>
</evidence>
<organism evidence="2 3">
    <name type="scientific">Streptococcus moroccensis</name>
    <dbReference type="NCBI Taxonomy" id="1451356"/>
    <lineage>
        <taxon>Bacteria</taxon>
        <taxon>Bacillati</taxon>
        <taxon>Bacillota</taxon>
        <taxon>Bacilli</taxon>
        <taxon>Lactobacillales</taxon>
        <taxon>Streptococcaceae</taxon>
        <taxon>Streptococcus</taxon>
    </lineage>
</organism>
<dbReference type="Gene3D" id="3.30.70.100">
    <property type="match status" value="1"/>
</dbReference>
<comment type="caution">
    <text evidence="2">The sequence shown here is derived from an EMBL/GenBank/DDBJ whole genome shotgun (WGS) entry which is preliminary data.</text>
</comment>
<proteinExistence type="predicted"/>
<dbReference type="CDD" id="cd00371">
    <property type="entry name" value="HMA"/>
    <property type="match status" value="1"/>
</dbReference>
<protein>
    <submittedName>
        <fullName evidence="2">Copper chaperone CopZ</fullName>
    </submittedName>
</protein>
<accession>A0ABT9YTD3</accession>
<evidence type="ECO:0000313" key="2">
    <source>
        <dbReference type="EMBL" id="MDQ0222877.1"/>
    </source>
</evidence>
<dbReference type="Pfam" id="PF00403">
    <property type="entry name" value="HMA"/>
    <property type="match status" value="1"/>
</dbReference>
<dbReference type="Proteomes" id="UP001223079">
    <property type="component" value="Unassembled WGS sequence"/>
</dbReference>
<gene>
    <name evidence="2" type="ORF">J2S23_001437</name>
</gene>